<dbReference type="PANTHER" id="PTHR24369:SF204">
    <property type="entry name" value="PROTEIN PHOSPHATASE 1 REGULATORY SUBUNIT 29-RELATED"/>
    <property type="match status" value="1"/>
</dbReference>
<reference evidence="17" key="1">
    <citation type="journal article" date="2013" name="Nat. Genet.">
        <title>The draft genomes of soft-shell turtle and green sea turtle yield insights into the development and evolution of the turtle-specific body plan.</title>
        <authorList>
            <person name="Wang Z."/>
            <person name="Pascual-Anaya J."/>
            <person name="Zadissa A."/>
            <person name="Li W."/>
            <person name="Niimura Y."/>
            <person name="Huang Z."/>
            <person name="Li C."/>
            <person name="White S."/>
            <person name="Xiong Z."/>
            <person name="Fang D."/>
            <person name="Wang B."/>
            <person name="Ming Y."/>
            <person name="Chen Y."/>
            <person name="Zheng Y."/>
            <person name="Kuraku S."/>
            <person name="Pignatelli M."/>
            <person name="Herrero J."/>
            <person name="Beal K."/>
            <person name="Nozawa M."/>
            <person name="Li Q."/>
            <person name="Wang J."/>
            <person name="Zhang H."/>
            <person name="Yu L."/>
            <person name="Shigenobu S."/>
            <person name="Wang J."/>
            <person name="Liu J."/>
            <person name="Flicek P."/>
            <person name="Searle S."/>
            <person name="Wang J."/>
            <person name="Kuratani S."/>
            <person name="Yin Y."/>
            <person name="Aken B."/>
            <person name="Zhang G."/>
            <person name="Irie N."/>
        </authorList>
    </citation>
    <scope>NUCLEOTIDE SEQUENCE [LARGE SCALE GENOMIC DNA]</scope>
</reference>
<dbReference type="EMBL" id="KB548907">
    <property type="protein sequence ID" value="EMP30615.1"/>
    <property type="molecule type" value="Genomic_DNA"/>
</dbReference>
<dbReference type="InterPro" id="IPR050541">
    <property type="entry name" value="LRR_TM_domain-containing"/>
</dbReference>
<dbReference type="FunFam" id="3.80.10.10:FF:000770">
    <property type="entry name" value="Uncharacterized protein"/>
    <property type="match status" value="1"/>
</dbReference>
<dbReference type="Proteomes" id="UP000031443">
    <property type="component" value="Unassembled WGS sequence"/>
</dbReference>
<gene>
    <name evidence="16" type="ORF">UY3_12245</name>
</gene>
<keyword evidence="7 13" id="KW-1133">Transmembrane helix</keyword>
<dbReference type="Pfam" id="PF13855">
    <property type="entry name" value="LRR_8"/>
    <property type="match status" value="3"/>
</dbReference>
<dbReference type="InterPro" id="IPR003591">
    <property type="entry name" value="Leu-rich_rpt_typical-subtyp"/>
</dbReference>
<evidence type="ECO:0000256" key="1">
    <source>
        <dbReference type="ARBA" id="ARBA00004167"/>
    </source>
</evidence>
<dbReference type="InterPro" id="IPR055106">
    <property type="entry name" value="ELFN_Fn3"/>
</dbReference>
<evidence type="ECO:0000313" key="16">
    <source>
        <dbReference type="EMBL" id="EMP30615.1"/>
    </source>
</evidence>
<organism evidence="16 17">
    <name type="scientific">Chelonia mydas</name>
    <name type="common">Green sea-turtle</name>
    <name type="synonym">Chelonia agassizi</name>
    <dbReference type="NCBI Taxonomy" id="8469"/>
    <lineage>
        <taxon>Eukaryota</taxon>
        <taxon>Metazoa</taxon>
        <taxon>Chordata</taxon>
        <taxon>Craniata</taxon>
        <taxon>Vertebrata</taxon>
        <taxon>Euteleostomi</taxon>
        <taxon>Archelosauria</taxon>
        <taxon>Testudinata</taxon>
        <taxon>Testudines</taxon>
        <taxon>Cryptodira</taxon>
        <taxon>Durocryptodira</taxon>
        <taxon>Americhelydia</taxon>
        <taxon>Chelonioidea</taxon>
        <taxon>Cheloniidae</taxon>
        <taxon>Chelonia</taxon>
    </lineage>
</organism>
<feature type="region of interest" description="Disordered" evidence="12">
    <location>
        <begin position="790"/>
        <end position="834"/>
    </location>
</feature>
<evidence type="ECO:0000256" key="4">
    <source>
        <dbReference type="ARBA" id="ARBA00022692"/>
    </source>
</evidence>
<dbReference type="GO" id="GO:0099560">
    <property type="term" value="P:synaptic membrane adhesion"/>
    <property type="evidence" value="ECO:0007669"/>
    <property type="project" value="UniProtKB-ARBA"/>
</dbReference>
<evidence type="ECO:0000313" key="17">
    <source>
        <dbReference type="Proteomes" id="UP000031443"/>
    </source>
</evidence>
<evidence type="ECO:0000256" key="7">
    <source>
        <dbReference type="ARBA" id="ARBA00022989"/>
    </source>
</evidence>
<dbReference type="PROSITE" id="PS51450">
    <property type="entry name" value="LRR"/>
    <property type="match status" value="2"/>
</dbReference>
<keyword evidence="8 13" id="KW-0472">Membrane</keyword>
<feature type="compositionally biased region" description="Basic and acidic residues" evidence="12">
    <location>
        <begin position="819"/>
        <end position="834"/>
    </location>
</feature>
<dbReference type="eggNOG" id="ENOG502QVFI">
    <property type="taxonomic scope" value="Eukaryota"/>
</dbReference>
<keyword evidence="9" id="KW-0325">Glycoprotein</keyword>
<sequence length="981" mass="110305">MAGRQWAVTSALCVCVAAVSLLHTGGVRADCWLIEGDKGFVWLAICSQNQPPYESIPQQINSTIVDLRLNDNKIKSVQYSSLSRFGNLTYLNLTKNEISYIEDGAFSGQFNLQVLQLGYNRLRNLTEGILRGLGKLEYLYLQANLIEAVTPNAFWECPNIVNIDLSMNRIQRLDSNTFRGLNKLSMAGRQWAVTSALCVCVAAVSLLHTGGVRADCWLIEGDKGFVWLAICSQNQPPYESIPQQINSTIVDLRLNDNKIKSVQYSSLSRFGNLTYLNLTKNEISYIEDGAFSGQFNLQVLQLGYNRLRNLTEGILRGLGKLEYLYLQANLIEAVTPNAFWECPNIVNIDLSMNRIQRLDSNTFRGLNKLSVCELYSNPFYCSCELLGFLQWLEGFTNMTRTYDRMQCDSPPDYTGYFLLGQGRTGYRNALGMLSTLCTGSSYTMIPRFIPPRYQVTTAPSESPCSEEECFSGDGTTPQVSLHTPVGETEMRPNIRVKHLTHNSATLTVQIPYPFSKMYILAQYENGFSSVVTKLKKQKEDIELTNLVAQKDYTYCVVSLHHVLRYNHTCLTLSPNKMSREDPVPTPSTATHYIMTILGCLFGMVIVLGVVYYCLRKRRQQEEKHKKAAGSMKKTIIELKYGPEMETTSITQLSQGQMLGGETVTRIPYLPSAGEVEQYKLIDSSETPKATKGNYMEVRTGEQPERRECELSMPPDSQSSVAEISTITKEVDKVNQIINNCIDALKSESTSFQGVKSGAISTAEPQLVLLSEQISGKHGFLSPVYKESYSHPLQRHHSMEAAPKRSSTSSSGSIRSPRSFRSEGSGHKSEAKYIEKTSPTADTILTVTPAAAILRAEAEKIRQYSEHRHSYPGSHQGEQHDSMGGRKPSILEPLTRPRPRDLAYSQLSPQYHNLSYSSSPEYTCKPSHSIWERFKLNRKRHKDEEEYMAAGHALRKKVQFAKDEDLHDILDYWKGVSAQHKS</sequence>
<feature type="region of interest" description="Disordered" evidence="12">
    <location>
        <begin position="866"/>
        <end position="885"/>
    </location>
</feature>
<dbReference type="SUPFAM" id="SSF52058">
    <property type="entry name" value="L domain-like"/>
    <property type="match status" value="1"/>
</dbReference>
<feature type="domain" description="LRRCT" evidence="15">
    <location>
        <begin position="377"/>
        <end position="422"/>
    </location>
</feature>
<accession>M7B515</accession>
<dbReference type="PANTHER" id="PTHR24369">
    <property type="entry name" value="ANTIGEN BSP, PUTATIVE-RELATED"/>
    <property type="match status" value="1"/>
</dbReference>
<feature type="transmembrane region" description="Helical" evidence="13">
    <location>
        <begin position="592"/>
        <end position="614"/>
    </location>
</feature>
<evidence type="ECO:0000256" key="13">
    <source>
        <dbReference type="SAM" id="Phobius"/>
    </source>
</evidence>
<evidence type="ECO:0000256" key="14">
    <source>
        <dbReference type="SAM" id="SignalP"/>
    </source>
</evidence>
<evidence type="ECO:0000256" key="11">
    <source>
        <dbReference type="ARBA" id="ARBA00065735"/>
    </source>
</evidence>
<keyword evidence="4 13" id="KW-0812">Transmembrane</keyword>
<comment type="subcellular location">
    <subcellularLocation>
        <location evidence="1">Membrane</location>
        <topology evidence="1">Single-pass membrane protein</topology>
    </subcellularLocation>
</comment>
<dbReference type="InterPro" id="IPR001611">
    <property type="entry name" value="Leu-rich_rpt"/>
</dbReference>
<proteinExistence type="predicted"/>
<keyword evidence="5 14" id="KW-0732">Signal</keyword>
<dbReference type="SMART" id="SM00082">
    <property type="entry name" value="LRRCT"/>
    <property type="match status" value="1"/>
</dbReference>
<evidence type="ECO:0000256" key="6">
    <source>
        <dbReference type="ARBA" id="ARBA00022737"/>
    </source>
</evidence>
<dbReference type="STRING" id="8469.M7B515"/>
<dbReference type="InterPro" id="IPR000483">
    <property type="entry name" value="Cys-rich_flank_reg_C"/>
</dbReference>
<feature type="signal peptide" evidence="14">
    <location>
        <begin position="1"/>
        <end position="29"/>
    </location>
</feature>
<dbReference type="GO" id="GO:0004864">
    <property type="term" value="F:protein phosphatase inhibitor activity"/>
    <property type="evidence" value="ECO:0007669"/>
    <property type="project" value="UniProtKB-KW"/>
</dbReference>
<dbReference type="GO" id="GO:0007268">
    <property type="term" value="P:chemical synaptic transmission"/>
    <property type="evidence" value="ECO:0007669"/>
    <property type="project" value="UniProtKB-ARBA"/>
</dbReference>
<evidence type="ECO:0000259" key="15">
    <source>
        <dbReference type="SMART" id="SM00082"/>
    </source>
</evidence>
<dbReference type="Gene3D" id="3.80.10.10">
    <property type="entry name" value="Ribonuclease Inhibitor"/>
    <property type="match status" value="2"/>
</dbReference>
<name>M7B515_CHEMY</name>
<evidence type="ECO:0000256" key="3">
    <source>
        <dbReference type="ARBA" id="ARBA00022614"/>
    </source>
</evidence>
<feature type="chain" id="PRO_5004079839" evidence="14">
    <location>
        <begin position="30"/>
        <end position="981"/>
    </location>
</feature>
<keyword evidence="2" id="KW-0597">Phosphoprotein</keyword>
<keyword evidence="6" id="KW-0677">Repeat</keyword>
<dbReference type="SMART" id="SM00369">
    <property type="entry name" value="LRR_TYP"/>
    <property type="match status" value="8"/>
</dbReference>
<evidence type="ECO:0000256" key="9">
    <source>
        <dbReference type="ARBA" id="ARBA00023180"/>
    </source>
</evidence>
<dbReference type="Pfam" id="PF22986">
    <property type="entry name" value="Fn3_ELFN"/>
    <property type="match status" value="1"/>
</dbReference>
<keyword evidence="3" id="KW-0433">Leucine-rich repeat</keyword>
<keyword evidence="17" id="KW-1185">Reference proteome</keyword>
<evidence type="ECO:0000256" key="2">
    <source>
        <dbReference type="ARBA" id="ARBA00022553"/>
    </source>
</evidence>
<evidence type="ECO:0000256" key="8">
    <source>
        <dbReference type="ARBA" id="ARBA00023136"/>
    </source>
</evidence>
<feature type="compositionally biased region" description="Low complexity" evidence="12">
    <location>
        <begin position="804"/>
        <end position="818"/>
    </location>
</feature>
<dbReference type="AlphaFoldDB" id="M7B515"/>
<evidence type="ECO:0000256" key="5">
    <source>
        <dbReference type="ARBA" id="ARBA00022729"/>
    </source>
</evidence>
<dbReference type="FunFam" id="3.80.10.10:FF:000047">
    <property type="entry name" value="protein phosphatase 1 regulatory subunit 29"/>
    <property type="match status" value="1"/>
</dbReference>
<evidence type="ECO:0000256" key="10">
    <source>
        <dbReference type="ARBA" id="ARBA00023272"/>
    </source>
</evidence>
<protein>
    <submittedName>
        <fullName evidence="16">Extracellular leucine-rich repeat and fibronectin type-III domain-containing protein 1</fullName>
    </submittedName>
</protein>
<keyword evidence="10" id="KW-0650">Protein phosphatase inhibitor</keyword>
<comment type="subunit">
    <text evidence="11">Interacts with PPP1CA.</text>
</comment>
<evidence type="ECO:0000256" key="12">
    <source>
        <dbReference type="SAM" id="MobiDB-lite"/>
    </source>
</evidence>
<dbReference type="GO" id="GO:0045184">
    <property type="term" value="P:establishment of protein localization"/>
    <property type="evidence" value="ECO:0007669"/>
    <property type="project" value="UniProtKB-ARBA"/>
</dbReference>
<dbReference type="GO" id="GO:0098839">
    <property type="term" value="C:postsynaptic density membrane"/>
    <property type="evidence" value="ECO:0007669"/>
    <property type="project" value="UniProtKB-ARBA"/>
</dbReference>
<dbReference type="InterPro" id="IPR032675">
    <property type="entry name" value="LRR_dom_sf"/>
</dbReference>